<proteinExistence type="predicted"/>
<dbReference type="Pfam" id="PF25409">
    <property type="entry name" value="PH_33"/>
    <property type="match status" value="1"/>
</dbReference>
<dbReference type="RefSeq" id="XP_020062545.1">
    <property type="nucleotide sequence ID" value="XM_020208043.1"/>
</dbReference>
<accession>A0A1E4SD65</accession>
<feature type="compositionally biased region" description="Low complexity" evidence="1">
    <location>
        <begin position="927"/>
        <end position="938"/>
    </location>
</feature>
<dbReference type="GeneID" id="30982180"/>
<dbReference type="InterPro" id="IPR058189">
    <property type="entry name" value="PH-like_ascomyc"/>
</dbReference>
<feature type="compositionally biased region" description="Basic and acidic residues" evidence="1">
    <location>
        <begin position="593"/>
        <end position="602"/>
    </location>
</feature>
<feature type="region of interest" description="Disordered" evidence="1">
    <location>
        <begin position="904"/>
        <end position="955"/>
    </location>
</feature>
<feature type="region of interest" description="Disordered" evidence="1">
    <location>
        <begin position="402"/>
        <end position="462"/>
    </location>
</feature>
<dbReference type="OrthoDB" id="4083297at2759"/>
<name>A0A1E4SD65_9ASCO</name>
<evidence type="ECO:0000313" key="3">
    <source>
        <dbReference type="EMBL" id="ODV77423.1"/>
    </source>
</evidence>
<dbReference type="Proteomes" id="UP000094285">
    <property type="component" value="Unassembled WGS sequence"/>
</dbReference>
<evidence type="ECO:0000259" key="2">
    <source>
        <dbReference type="Pfam" id="PF25409"/>
    </source>
</evidence>
<dbReference type="STRING" id="984487.A0A1E4SD65"/>
<evidence type="ECO:0000256" key="1">
    <source>
        <dbReference type="SAM" id="MobiDB-lite"/>
    </source>
</evidence>
<dbReference type="AlphaFoldDB" id="A0A1E4SD65"/>
<organism evidence="3 4">
    <name type="scientific">Suhomyces tanzawaensis NRRL Y-17324</name>
    <dbReference type="NCBI Taxonomy" id="984487"/>
    <lineage>
        <taxon>Eukaryota</taxon>
        <taxon>Fungi</taxon>
        <taxon>Dikarya</taxon>
        <taxon>Ascomycota</taxon>
        <taxon>Saccharomycotina</taxon>
        <taxon>Pichiomycetes</taxon>
        <taxon>Debaryomycetaceae</taxon>
        <taxon>Suhomyces</taxon>
    </lineage>
</organism>
<keyword evidence="4" id="KW-1185">Reference proteome</keyword>
<feature type="domain" description="PH-like" evidence="2">
    <location>
        <begin position="184"/>
        <end position="335"/>
    </location>
</feature>
<gene>
    <name evidence="3" type="ORF">CANTADRAFT_27249</name>
</gene>
<feature type="region of interest" description="Disordered" evidence="1">
    <location>
        <begin position="589"/>
        <end position="610"/>
    </location>
</feature>
<feature type="compositionally biased region" description="Polar residues" evidence="1">
    <location>
        <begin position="904"/>
        <end position="917"/>
    </location>
</feature>
<reference evidence="4" key="1">
    <citation type="submission" date="2016-05" db="EMBL/GenBank/DDBJ databases">
        <title>Comparative genomics of biotechnologically important yeasts.</title>
        <authorList>
            <consortium name="DOE Joint Genome Institute"/>
            <person name="Riley R."/>
            <person name="Haridas S."/>
            <person name="Wolfe K.H."/>
            <person name="Lopes M.R."/>
            <person name="Hittinger C.T."/>
            <person name="Goker M."/>
            <person name="Salamov A."/>
            <person name="Wisecaver J."/>
            <person name="Long T.M."/>
            <person name="Aerts A.L."/>
            <person name="Barry K."/>
            <person name="Choi C."/>
            <person name="Clum A."/>
            <person name="Coughlan A.Y."/>
            <person name="Deshpande S."/>
            <person name="Douglass A.P."/>
            <person name="Hanson S.J."/>
            <person name="Klenk H.-P."/>
            <person name="Labutti K."/>
            <person name="Lapidus A."/>
            <person name="Lindquist E."/>
            <person name="Lipzen A."/>
            <person name="Meier-Kolthoff J.P."/>
            <person name="Ohm R.A."/>
            <person name="Otillar R.P."/>
            <person name="Pangilinan J."/>
            <person name="Peng Y."/>
            <person name="Rokas A."/>
            <person name="Rosa C.A."/>
            <person name="Scheuner C."/>
            <person name="Sibirny A.A."/>
            <person name="Slot J.C."/>
            <person name="Stielow J.B."/>
            <person name="Sun H."/>
            <person name="Kurtzman C.P."/>
            <person name="Blackwell M."/>
            <person name="Grigoriev I.V."/>
            <person name="Jeffries T.W."/>
        </authorList>
    </citation>
    <scope>NUCLEOTIDE SEQUENCE [LARGE SCALE GENOMIC DNA]</scope>
    <source>
        <strain evidence="4">NRRL Y-17324</strain>
    </source>
</reference>
<feature type="region of interest" description="Disordered" evidence="1">
    <location>
        <begin position="505"/>
        <end position="550"/>
    </location>
</feature>
<protein>
    <recommendedName>
        <fullName evidence="2">PH-like domain-containing protein</fullName>
    </recommendedName>
</protein>
<feature type="compositionally biased region" description="Low complexity" evidence="1">
    <location>
        <begin position="402"/>
        <end position="422"/>
    </location>
</feature>
<sequence length="1089" mass="122118">MTIESQGPSVLPEQALKNLLHSENAENNNLIDIMGKVKPTRSGGSSLTSLIRGLFTKNTKLLGLLNSTLTEFASYEDANEMDLLKSFVNEFLIWLDQDGFVLFEKYCSQITDLNADSLDIEAAAASINADQFCKPILNCHNYVTFIDDVSALLRNPFILEQLSKAKSSLQKLLDTYTNKSNIKRLNSISFNNIKAFINMSPNAKSTRSPERVSSFFKVNQITERSGDETLFLCDSKQRKYQVELILLNLMGEQYSNSYNALAIVEVCPDATEASRSLMYPPFRINELSINFEQSSIILKSISFSSIHTAESKLTIMGSNQAFLTQWYKKLLIIFPLELNNTPVSETFLIKSNRSPPKMSGLGINVLSDVDHRKTWDEEDSGRFETPLNSSKSNTFKELIRSPSLSSSSPLSQLQQQFQQQPQKRTDPEGAIDSIVPQPAFLNNTRKNSNSSLKSNASSESLKSQYDRSLSIINKALTNTSSSLLAKKDDNHIKVVPREVLEAPISDYESRPRSSQGEISYVEDTPKPQETNDNESRSPYKQKGNAFNSVPDLTKTKGSIYKLSTGSAVDLSNFGKSYNPSFSIPKGLSDLAQEDSKEPSSEKPRRKSFFNFLKKSNKKTNVIVSGSPRLPQSPILVNDGIEAYGERSGEQLQNKTPSPDKSILTIEVSQSLPIKSTEQHENNGKSGKVKNKNNLAISVSLLSIEDKGSNLPSPFALPSSTSTYFFKHFKNGNAETELPTENNEGDLRIPQNLKDTINSDPSLDFFMTESAPKAMKISRWKQKYGKWELITANENLFIKIVVNYELNKCWFIVFKEEFDEEVQEDIDIPILLLDIDEVNTALRQSSALDLQLQAINSITSEKMLIIIRCRTGSLVNSLVTSITNIMGVLTALAKSNKYTSLISSKHNPSDGTISSSIMDSGKEKKSESSTLSSISSQNEGKTITEPSKLRHEHSSFSISTQEINNAQIINNPNNSKFLALSETTVRLQKQMGSYDEINVLSSWKILSMYSLSVQIISDVFTNKDYFNLVLKNTNEDSIEEDFDWLISEEEKFDRIERIGKAGLLIRVTDLDYYMVECRGKKEFRQLFEVF</sequence>
<evidence type="ECO:0000313" key="4">
    <source>
        <dbReference type="Proteomes" id="UP000094285"/>
    </source>
</evidence>
<dbReference type="EMBL" id="KV453915">
    <property type="protein sequence ID" value="ODV77423.1"/>
    <property type="molecule type" value="Genomic_DNA"/>
</dbReference>
<feature type="compositionally biased region" description="Low complexity" evidence="1">
    <location>
        <begin position="441"/>
        <end position="462"/>
    </location>
</feature>